<dbReference type="InterPro" id="IPR016024">
    <property type="entry name" value="ARM-type_fold"/>
</dbReference>
<proteinExistence type="predicted"/>
<gene>
    <name evidence="2" type="ORF">BQ4739_LOCUS16565</name>
</gene>
<evidence type="ECO:0000313" key="2">
    <source>
        <dbReference type="EMBL" id="SZX76204.1"/>
    </source>
</evidence>
<feature type="region of interest" description="Disordered" evidence="1">
    <location>
        <begin position="301"/>
        <end position="349"/>
    </location>
</feature>
<organism evidence="2 3">
    <name type="scientific">Tetradesmus obliquus</name>
    <name type="common">Green alga</name>
    <name type="synonym">Acutodesmus obliquus</name>
    <dbReference type="NCBI Taxonomy" id="3088"/>
    <lineage>
        <taxon>Eukaryota</taxon>
        <taxon>Viridiplantae</taxon>
        <taxon>Chlorophyta</taxon>
        <taxon>core chlorophytes</taxon>
        <taxon>Chlorophyceae</taxon>
        <taxon>CS clade</taxon>
        <taxon>Sphaeropleales</taxon>
        <taxon>Scenedesmaceae</taxon>
        <taxon>Tetradesmus</taxon>
    </lineage>
</organism>
<keyword evidence="3" id="KW-1185">Reference proteome</keyword>
<dbReference type="Gene3D" id="1.25.10.10">
    <property type="entry name" value="Leucine-rich Repeat Variant"/>
    <property type="match status" value="1"/>
</dbReference>
<feature type="compositionally biased region" description="Low complexity" evidence="1">
    <location>
        <begin position="332"/>
        <end position="342"/>
    </location>
</feature>
<feature type="region of interest" description="Disordered" evidence="1">
    <location>
        <begin position="56"/>
        <end position="75"/>
    </location>
</feature>
<dbReference type="InterPro" id="IPR011989">
    <property type="entry name" value="ARM-like"/>
</dbReference>
<dbReference type="AlphaFoldDB" id="A0A383WGJ0"/>
<dbReference type="SUPFAM" id="SSF48371">
    <property type="entry name" value="ARM repeat"/>
    <property type="match status" value="1"/>
</dbReference>
<evidence type="ECO:0000313" key="3">
    <source>
        <dbReference type="Proteomes" id="UP000256970"/>
    </source>
</evidence>
<feature type="compositionally biased region" description="Low complexity" evidence="1">
    <location>
        <begin position="513"/>
        <end position="525"/>
    </location>
</feature>
<name>A0A383WGJ0_TETOB</name>
<protein>
    <submittedName>
        <fullName evidence="2">Uncharacterized protein</fullName>
    </submittedName>
</protein>
<evidence type="ECO:0000256" key="1">
    <source>
        <dbReference type="SAM" id="MobiDB-lite"/>
    </source>
</evidence>
<reference evidence="2 3" key="1">
    <citation type="submission" date="2016-10" db="EMBL/GenBank/DDBJ databases">
        <authorList>
            <person name="Cai Z."/>
        </authorList>
    </citation>
    <scope>NUCLEOTIDE SEQUENCE [LARGE SCALE GENOMIC DNA]</scope>
</reference>
<dbReference type="EMBL" id="FNXT01001250">
    <property type="protein sequence ID" value="SZX76204.1"/>
    <property type="molecule type" value="Genomic_DNA"/>
</dbReference>
<dbReference type="Proteomes" id="UP000256970">
    <property type="component" value="Unassembled WGS sequence"/>
</dbReference>
<sequence length="766" mass="81445">MVKQQQQQQCSQRSTADLHLQDEFDRLLRLHTYPYSCQQLLSRACPAAQAAAAAVARQTASQRDPSSASSSHASSNCDHARAAAGSFNTGAAGCCCSCSLSSQPGRCTELSPELWLELSQELQVTPQSVMAAQQRFTSSMLNNLSQHHSRALASWGVGAEELQAVGQLLQSEPVLKLGLTLLYYLYTRYFIEGSFLPPDLVQHLKVQAGSHGNGLQAAKRRSTLLPAPSSGAVLCPAAAPEAKVAVAEDADQPDRWDLGVVALLQGKALEAEKQHRQQTKALASAAAACAPNHVRMHLPHSAATAQQPQPHLRSGVSAGPATGDRHPFVRHSNSGSMSSGSGPALQHQESYCSSRSRSSFVGSVASYQQQRGVAQHQAQLLSCASLGELQACRMWAMLRQWEDLRGLMSQSNHGAAFALPVALLSMADLVEHTSSSHFPAWSRSSSGVHVLHELAAAPAQLFDPQCSYRSIAVLAGSPTAILVRQQHDVGPVVAAGKRSMHHANHPGRMDDPAASFSSSGPAAASCDPAAPRSQMPELAVGISNKAQIGVDQDTEADESVPASPITVNTMQQLLKRPFADVLKEITATMQLKSTAHVAAEQLRYLLHHDSSHHAEVVTSPVMGLLVSLVRELPGLPASGSAMAVLAMLALTPQGRETLRAEQAAVASLKFLHIKGVLQKPNAEAALMLLQNASCDRLTRQALHKAEALPVLLELLVSNANLLKVQPRLSGPLAGFLSNMVVGDSDSNTAKQAFVRAEGIEAVCKVR</sequence>
<accession>A0A383WGJ0</accession>
<feature type="region of interest" description="Disordered" evidence="1">
    <location>
        <begin position="501"/>
        <end position="531"/>
    </location>
</feature>